<dbReference type="PROSITE" id="PS00061">
    <property type="entry name" value="ADH_SHORT"/>
    <property type="match status" value="1"/>
</dbReference>
<evidence type="ECO:0000256" key="3">
    <source>
        <dbReference type="ARBA" id="ARBA00023002"/>
    </source>
</evidence>
<dbReference type="OrthoDB" id="294295at2759"/>
<evidence type="ECO:0008006" key="6">
    <source>
        <dbReference type="Google" id="ProtNLM"/>
    </source>
</evidence>
<gene>
    <name evidence="4" type="ORF">E0Z10_g6642</name>
</gene>
<sequence>MISEGFVANGAKVYIASRDAKACEETAAELTAQGPGSCIAIPTDLLKLDDCKRLVSEVQARETQLHVLVNNSGAAWGAPLDEFPDEQWSRILTLNLQRAFTLTQLLLPLLEAVGAEPRGNGNKENPAAVINIGSINGLNVPHLENYSYTASKAGLHHLTRHLSQVLGPKGITVNTLACGPFDTKMMAFSMKNFREAIEDGNPMKRHGRPGDVAGACIFLASRAGSFINGATINVDGGFHLAAKM</sequence>
<evidence type="ECO:0000256" key="2">
    <source>
        <dbReference type="ARBA" id="ARBA00022857"/>
    </source>
</evidence>
<comment type="caution">
    <text evidence="4">The sequence shown here is derived from an EMBL/GenBank/DDBJ whole genome shotgun (WGS) entry which is preliminary data.</text>
</comment>
<dbReference type="AlphaFoldDB" id="A0A4Z0YDQ2"/>
<proteinExistence type="inferred from homology"/>
<evidence type="ECO:0000313" key="5">
    <source>
        <dbReference type="Proteomes" id="UP000297716"/>
    </source>
</evidence>
<keyword evidence="2" id="KW-0521">NADP</keyword>
<dbReference type="Pfam" id="PF13561">
    <property type="entry name" value="adh_short_C2"/>
    <property type="match status" value="1"/>
</dbReference>
<dbReference type="InterPro" id="IPR036291">
    <property type="entry name" value="NAD(P)-bd_dom_sf"/>
</dbReference>
<dbReference type="Proteomes" id="UP000297716">
    <property type="component" value="Unassembled WGS sequence"/>
</dbReference>
<accession>A0A4Z0YDQ2</accession>
<dbReference type="Gene3D" id="3.40.50.720">
    <property type="entry name" value="NAD(P)-binding Rossmann-like Domain"/>
    <property type="match status" value="1"/>
</dbReference>
<evidence type="ECO:0000313" key="4">
    <source>
        <dbReference type="EMBL" id="TGJ82124.1"/>
    </source>
</evidence>
<dbReference type="PANTHER" id="PTHR43618">
    <property type="entry name" value="7-ALPHA-HYDROXYSTEROID DEHYDROGENASE"/>
    <property type="match status" value="1"/>
</dbReference>
<evidence type="ECO:0000256" key="1">
    <source>
        <dbReference type="ARBA" id="ARBA00006484"/>
    </source>
</evidence>
<dbReference type="PANTHER" id="PTHR43618:SF17">
    <property type="entry name" value="RHAMNOLIPIDS BIOSYNTHESIS 3-OXOACYL-[ACYL-CARRIER-PROTEIN] REDUCTASE"/>
    <property type="match status" value="1"/>
</dbReference>
<dbReference type="InterPro" id="IPR002347">
    <property type="entry name" value="SDR_fam"/>
</dbReference>
<organism evidence="4 5">
    <name type="scientific">Xylaria hypoxylon</name>
    <dbReference type="NCBI Taxonomy" id="37992"/>
    <lineage>
        <taxon>Eukaryota</taxon>
        <taxon>Fungi</taxon>
        <taxon>Dikarya</taxon>
        <taxon>Ascomycota</taxon>
        <taxon>Pezizomycotina</taxon>
        <taxon>Sordariomycetes</taxon>
        <taxon>Xylariomycetidae</taxon>
        <taxon>Xylariales</taxon>
        <taxon>Xylariaceae</taxon>
        <taxon>Xylaria</taxon>
    </lineage>
</organism>
<dbReference type="STRING" id="37992.A0A4Z0YDQ2"/>
<keyword evidence="3" id="KW-0560">Oxidoreductase</keyword>
<dbReference type="GO" id="GO:0016491">
    <property type="term" value="F:oxidoreductase activity"/>
    <property type="evidence" value="ECO:0007669"/>
    <property type="project" value="UniProtKB-KW"/>
</dbReference>
<comment type="similarity">
    <text evidence="1">Belongs to the short-chain dehydrogenases/reductases (SDR) family.</text>
</comment>
<dbReference type="EMBL" id="SKBN01000140">
    <property type="protein sequence ID" value="TGJ82124.1"/>
    <property type="molecule type" value="Genomic_DNA"/>
</dbReference>
<protein>
    <recommendedName>
        <fullName evidence="6">Ketoreductase (KR) domain-containing protein</fullName>
    </recommendedName>
</protein>
<dbReference type="PRINTS" id="PR00081">
    <property type="entry name" value="GDHRDH"/>
</dbReference>
<keyword evidence="5" id="KW-1185">Reference proteome</keyword>
<name>A0A4Z0YDQ2_9PEZI</name>
<dbReference type="InterPro" id="IPR020904">
    <property type="entry name" value="Sc_DH/Rdtase_CS"/>
</dbReference>
<reference evidence="4 5" key="1">
    <citation type="submission" date="2019-03" db="EMBL/GenBank/DDBJ databases">
        <title>Draft genome sequence of Xylaria hypoxylon DSM 108379, a ubiquitous saprotrophic-parasitic fungi on hardwood.</title>
        <authorList>
            <person name="Buettner E."/>
            <person name="Leonhardt S."/>
            <person name="Gebauer A.M."/>
            <person name="Liers C."/>
            <person name="Hofrichter M."/>
            <person name="Kellner H."/>
        </authorList>
    </citation>
    <scope>NUCLEOTIDE SEQUENCE [LARGE SCALE GENOMIC DNA]</scope>
    <source>
        <strain evidence="4 5">DSM 108379</strain>
    </source>
</reference>
<dbReference type="InterPro" id="IPR052178">
    <property type="entry name" value="Sec_Metab_Biosynth_SDR"/>
</dbReference>
<dbReference type="SUPFAM" id="SSF51735">
    <property type="entry name" value="NAD(P)-binding Rossmann-fold domains"/>
    <property type="match status" value="1"/>
</dbReference>
<dbReference type="PRINTS" id="PR00080">
    <property type="entry name" value="SDRFAMILY"/>
</dbReference>